<feature type="chain" id="PRO_5001771230" description="SRCR domain-containing protein" evidence="1">
    <location>
        <begin position="20"/>
        <end position="125"/>
    </location>
</feature>
<protein>
    <recommendedName>
        <fullName evidence="2">SRCR domain-containing protein</fullName>
    </recommendedName>
</protein>
<name>A0A084AW87_STACB</name>
<keyword evidence="4" id="KW-1185">Reference proteome</keyword>
<sequence length="125" mass="14068">MKFHLPVAVFTLLLGATDATYIEKLRVTGPGVVVSGSTTLFGNDGKSNIFHGYFSDGCRSGHWDWMRETCIDSNRQRAHVIYTSGLRRCFKEIQPQSEICGGDEACWGGVCTRCWTYRYNEVKCT</sequence>
<organism evidence="3 4">
    <name type="scientific">Stachybotrys chartarum (strain CBS 109288 / IBT 7711)</name>
    <name type="common">Toxic black mold</name>
    <name type="synonym">Stilbospora chartarum</name>
    <dbReference type="NCBI Taxonomy" id="1280523"/>
    <lineage>
        <taxon>Eukaryota</taxon>
        <taxon>Fungi</taxon>
        <taxon>Dikarya</taxon>
        <taxon>Ascomycota</taxon>
        <taxon>Pezizomycotina</taxon>
        <taxon>Sordariomycetes</taxon>
        <taxon>Hypocreomycetidae</taxon>
        <taxon>Hypocreales</taxon>
        <taxon>Stachybotryaceae</taxon>
        <taxon>Stachybotrys</taxon>
    </lineage>
</organism>
<dbReference type="PROSITE" id="PS50287">
    <property type="entry name" value="SRCR_2"/>
    <property type="match status" value="1"/>
</dbReference>
<dbReference type="InterPro" id="IPR001190">
    <property type="entry name" value="SRCR"/>
</dbReference>
<evidence type="ECO:0000313" key="4">
    <source>
        <dbReference type="Proteomes" id="UP000028045"/>
    </source>
</evidence>
<dbReference type="HOGENOM" id="CLU_1987015_0_0_1"/>
<accession>A0A084AW87</accession>
<reference evidence="3 4" key="1">
    <citation type="journal article" date="2014" name="BMC Genomics">
        <title>Comparative genome sequencing reveals chemotype-specific gene clusters in the toxigenic black mold Stachybotrys.</title>
        <authorList>
            <person name="Semeiks J."/>
            <person name="Borek D."/>
            <person name="Otwinowski Z."/>
            <person name="Grishin N.V."/>
        </authorList>
    </citation>
    <scope>NUCLEOTIDE SEQUENCE [LARGE SCALE GENOMIC DNA]</scope>
    <source>
        <strain evidence="4">CBS 109288 / IBT 7711</strain>
    </source>
</reference>
<evidence type="ECO:0000259" key="2">
    <source>
        <dbReference type="PROSITE" id="PS50287"/>
    </source>
</evidence>
<dbReference type="GO" id="GO:0016020">
    <property type="term" value="C:membrane"/>
    <property type="evidence" value="ECO:0007669"/>
    <property type="project" value="InterPro"/>
</dbReference>
<dbReference type="OrthoDB" id="5003643at2759"/>
<dbReference type="EMBL" id="KL648524">
    <property type="protein sequence ID" value="KEY69566.1"/>
    <property type="molecule type" value="Genomic_DNA"/>
</dbReference>
<dbReference type="AlphaFoldDB" id="A0A084AW87"/>
<dbReference type="Proteomes" id="UP000028045">
    <property type="component" value="Unassembled WGS sequence"/>
</dbReference>
<evidence type="ECO:0000313" key="3">
    <source>
        <dbReference type="EMBL" id="KEY69566.1"/>
    </source>
</evidence>
<feature type="signal peptide" evidence="1">
    <location>
        <begin position="1"/>
        <end position="19"/>
    </location>
</feature>
<gene>
    <name evidence="3" type="ORF">S7711_09279</name>
</gene>
<evidence type="ECO:0000256" key="1">
    <source>
        <dbReference type="SAM" id="SignalP"/>
    </source>
</evidence>
<keyword evidence="1" id="KW-0732">Signal</keyword>
<proteinExistence type="predicted"/>
<feature type="domain" description="SRCR" evidence="2">
    <location>
        <begin position="80"/>
        <end position="125"/>
    </location>
</feature>